<feature type="domain" description="tRNA-queuosine alpha-mannosyltransferase N-terminal" evidence="8">
    <location>
        <begin position="10"/>
        <end position="180"/>
    </location>
</feature>
<comment type="catalytic activity">
    <reaction evidence="6">
        <text>queuosine(34) in tRNA(Asp) + GDP-alpha-D-mannose = O-4''-alpha-D-mannosylqueuosine(34) in tRNA(Asp) + GDP + H(+)</text>
        <dbReference type="Rhea" id="RHEA:12885"/>
        <dbReference type="Rhea" id="RHEA-COMP:18572"/>
        <dbReference type="Rhea" id="RHEA-COMP:18581"/>
        <dbReference type="ChEBI" id="CHEBI:15378"/>
        <dbReference type="ChEBI" id="CHEBI:57527"/>
        <dbReference type="ChEBI" id="CHEBI:58189"/>
        <dbReference type="ChEBI" id="CHEBI:194431"/>
        <dbReference type="ChEBI" id="CHEBI:194442"/>
        <dbReference type="EC" id="2.4.1.110"/>
    </reaction>
    <physiologicalReaction direction="left-to-right" evidence="6">
        <dbReference type="Rhea" id="RHEA:12886"/>
    </physiologicalReaction>
</comment>
<feature type="domain" description="Glycosyl transferase family 1" evidence="7">
    <location>
        <begin position="193"/>
        <end position="321"/>
    </location>
</feature>
<evidence type="ECO:0000259" key="8">
    <source>
        <dbReference type="Pfam" id="PF12038"/>
    </source>
</evidence>
<evidence type="ECO:0000256" key="6">
    <source>
        <dbReference type="ARBA" id="ARBA00048439"/>
    </source>
</evidence>
<dbReference type="SUPFAM" id="SSF53756">
    <property type="entry name" value="UDP-Glycosyltransferase/glycogen phosphorylase"/>
    <property type="match status" value="1"/>
</dbReference>
<protein>
    <recommendedName>
        <fullName evidence="5">tRNA-queuosine alpha-mannosyltransferase</fullName>
        <ecNumber evidence="4">2.4.1.110</ecNumber>
    </recommendedName>
</protein>
<sequence length="375" mass="42220">MASHHPRARNILFASAFHAGSHRAWLEGFMRHTRHRCRAATLPGQFWKWRMQGGAAELARQVRAITATGFRPDVLVATDMVNLAALLGLARDALPGAMHTVLYMHENQLTYPDRRRPDRSLPLVNWLSQLAADHIVFNSAFHRDDWFAHLPHLLANVPDLPETASVPSLQVRSAVLPIGLDFPAATPSAVRQDGPLHILWNHRWEQDKRPDRFCALLHRLHDAGIPFKVSFAGEPGAHTPPAMVSAREQLDEHIDHWGYLDSRADYWELLYRADLVVSTTDHEFFGLSVLEALGSGAMPLLPHGFSYPELIPERWHATCLYRNADDLYDRVGKLAGTNTRAPAALVRHIRRRFSWPSVAAAYDEWLDNLGSPGTS</sequence>
<evidence type="ECO:0000256" key="4">
    <source>
        <dbReference type="ARBA" id="ARBA00044517"/>
    </source>
</evidence>
<evidence type="ECO:0000256" key="1">
    <source>
        <dbReference type="ARBA" id="ARBA00009481"/>
    </source>
</evidence>
<dbReference type="Gene3D" id="3.40.50.2000">
    <property type="entry name" value="Glycogen Phosphorylase B"/>
    <property type="match status" value="2"/>
</dbReference>
<reference evidence="9" key="1">
    <citation type="submission" date="2019-09" db="EMBL/GenBank/DDBJ databases">
        <title>Characterisation of the sponge microbiome using genome-centric metagenomics.</title>
        <authorList>
            <person name="Engelberts J.P."/>
            <person name="Robbins S.J."/>
            <person name="De Goeij J.M."/>
            <person name="Aranda M."/>
            <person name="Bell S.C."/>
            <person name="Webster N.S."/>
        </authorList>
    </citation>
    <scope>NUCLEOTIDE SEQUENCE</scope>
    <source>
        <strain evidence="9">SB0662_bin_9</strain>
    </source>
</reference>
<dbReference type="AlphaFoldDB" id="A0A6B1DU48"/>
<evidence type="ECO:0000256" key="5">
    <source>
        <dbReference type="ARBA" id="ARBA00044539"/>
    </source>
</evidence>
<gene>
    <name evidence="9" type="ORF">F4Y08_08375</name>
</gene>
<dbReference type="InterPro" id="IPR051862">
    <property type="entry name" value="GT-like_domain_containing_1"/>
</dbReference>
<evidence type="ECO:0000259" key="7">
    <source>
        <dbReference type="Pfam" id="PF00534"/>
    </source>
</evidence>
<organism evidence="9">
    <name type="scientific">Caldilineaceae bacterium SB0662_bin_9</name>
    <dbReference type="NCBI Taxonomy" id="2605258"/>
    <lineage>
        <taxon>Bacteria</taxon>
        <taxon>Bacillati</taxon>
        <taxon>Chloroflexota</taxon>
        <taxon>Caldilineae</taxon>
        <taxon>Caldilineales</taxon>
        <taxon>Caldilineaceae</taxon>
    </lineage>
</organism>
<dbReference type="PANTHER" id="PTHR13615:SF3">
    <property type="entry name" value="GLYCOSYLTRANSFERASE-LIKE DOMAIN-CONTAINING PROTEIN 1"/>
    <property type="match status" value="1"/>
</dbReference>
<accession>A0A6B1DU48</accession>
<keyword evidence="2" id="KW-0328">Glycosyltransferase</keyword>
<comment type="similarity">
    <text evidence="1">Belongs to the glycosyltransferase group 1 family. Glycosyltransferase 4 subfamily.</text>
</comment>
<dbReference type="EMBL" id="VXPY01000056">
    <property type="protein sequence ID" value="MYD90335.1"/>
    <property type="molecule type" value="Genomic_DNA"/>
</dbReference>
<dbReference type="InterPro" id="IPR001296">
    <property type="entry name" value="Glyco_trans_1"/>
</dbReference>
<evidence type="ECO:0000256" key="3">
    <source>
        <dbReference type="ARBA" id="ARBA00022679"/>
    </source>
</evidence>
<dbReference type="InterPro" id="IPR022701">
    <property type="entry name" value="QTMAN_N"/>
</dbReference>
<proteinExistence type="inferred from homology"/>
<evidence type="ECO:0000313" key="9">
    <source>
        <dbReference type="EMBL" id="MYD90335.1"/>
    </source>
</evidence>
<evidence type="ECO:0000256" key="2">
    <source>
        <dbReference type="ARBA" id="ARBA00022676"/>
    </source>
</evidence>
<dbReference type="EC" id="2.4.1.110" evidence="4"/>
<comment type="caution">
    <text evidence="9">The sequence shown here is derived from an EMBL/GenBank/DDBJ whole genome shotgun (WGS) entry which is preliminary data.</text>
</comment>
<dbReference type="PANTHER" id="PTHR13615">
    <property type="entry name" value="GLYCOSYLTRANSFERASE-LIKE 1"/>
    <property type="match status" value="1"/>
</dbReference>
<keyword evidence="3" id="KW-0808">Transferase</keyword>
<dbReference type="Pfam" id="PF12038">
    <property type="entry name" value="QTMAN_N"/>
    <property type="match status" value="1"/>
</dbReference>
<dbReference type="GO" id="GO:0016438">
    <property type="term" value="F:tRNA-queuosine(34) beta-mannosyltransferase activity"/>
    <property type="evidence" value="ECO:0007669"/>
    <property type="project" value="UniProtKB-EC"/>
</dbReference>
<name>A0A6B1DU48_9CHLR</name>
<dbReference type="Pfam" id="PF00534">
    <property type="entry name" value="Glycos_transf_1"/>
    <property type="match status" value="1"/>
</dbReference>